<dbReference type="EMBL" id="BMMN01000009">
    <property type="protein sequence ID" value="GGO21368.1"/>
    <property type="molecule type" value="Genomic_DNA"/>
</dbReference>
<organism evidence="2 3">
    <name type="scientific">Microbispora bryophytorum</name>
    <dbReference type="NCBI Taxonomy" id="1460882"/>
    <lineage>
        <taxon>Bacteria</taxon>
        <taxon>Bacillati</taxon>
        <taxon>Actinomycetota</taxon>
        <taxon>Actinomycetes</taxon>
        <taxon>Streptosporangiales</taxon>
        <taxon>Streptosporangiaceae</taxon>
        <taxon>Microbispora</taxon>
    </lineage>
</organism>
<feature type="compositionally biased region" description="Low complexity" evidence="1">
    <location>
        <begin position="1"/>
        <end position="15"/>
    </location>
</feature>
<reference evidence="2" key="1">
    <citation type="journal article" date="2014" name="Int. J. Syst. Evol. Microbiol.">
        <title>Complete genome sequence of Corynebacterium casei LMG S-19264T (=DSM 44701T), isolated from a smear-ripened cheese.</title>
        <authorList>
            <consortium name="US DOE Joint Genome Institute (JGI-PGF)"/>
            <person name="Walter F."/>
            <person name="Albersmeier A."/>
            <person name="Kalinowski J."/>
            <person name="Ruckert C."/>
        </authorList>
    </citation>
    <scope>NUCLEOTIDE SEQUENCE</scope>
    <source>
        <strain evidence="2">CGMCC 4.7138</strain>
    </source>
</reference>
<comment type="caution">
    <text evidence="2">The sequence shown here is derived from an EMBL/GenBank/DDBJ whole genome shotgun (WGS) entry which is preliminary data.</text>
</comment>
<evidence type="ECO:0000256" key="1">
    <source>
        <dbReference type="SAM" id="MobiDB-lite"/>
    </source>
</evidence>
<proteinExistence type="predicted"/>
<reference evidence="2" key="2">
    <citation type="submission" date="2020-09" db="EMBL/GenBank/DDBJ databases">
        <authorList>
            <person name="Sun Q."/>
            <person name="Zhou Y."/>
        </authorList>
    </citation>
    <scope>NUCLEOTIDE SEQUENCE</scope>
    <source>
        <strain evidence="2">CGMCC 4.7138</strain>
    </source>
</reference>
<feature type="region of interest" description="Disordered" evidence="1">
    <location>
        <begin position="1"/>
        <end position="51"/>
    </location>
</feature>
<accession>A0A8H9H2I0</accession>
<gene>
    <name evidence="2" type="ORF">GCM10011574_48660</name>
</gene>
<evidence type="ECO:0000313" key="3">
    <source>
        <dbReference type="Proteomes" id="UP000653480"/>
    </source>
</evidence>
<name>A0A8H9H2I0_9ACTN</name>
<evidence type="ECO:0000313" key="2">
    <source>
        <dbReference type="EMBL" id="GGO21368.1"/>
    </source>
</evidence>
<keyword evidence="3" id="KW-1185">Reference proteome</keyword>
<dbReference type="AlphaFoldDB" id="A0A8H9H2I0"/>
<sequence>MVTSSLSSSFTKISTVQRFDSMSDHLQDSSIPLDRAGPAPAPAPALAPGEDLRLWRAAAAGDDMEMEGPDRKGE</sequence>
<protein>
    <submittedName>
        <fullName evidence="2">Uncharacterized protein</fullName>
    </submittedName>
</protein>
<dbReference type="Proteomes" id="UP000653480">
    <property type="component" value="Unassembled WGS sequence"/>
</dbReference>